<dbReference type="Gene3D" id="1.20.58.860">
    <property type="match status" value="1"/>
</dbReference>
<protein>
    <recommendedName>
        <fullName evidence="7 11">Ubiquitin carboxyl-terminal hydrolase</fullName>
        <ecNumber evidence="7 11">3.4.19.12</ecNumber>
    </recommendedName>
</protein>
<dbReference type="GO" id="GO:0005737">
    <property type="term" value="C:cytoplasm"/>
    <property type="evidence" value="ECO:0007669"/>
    <property type="project" value="TreeGrafter"/>
</dbReference>
<dbReference type="InterPro" id="IPR017390">
    <property type="entry name" value="Ubiquitinyl_hydrolase_UCH37"/>
</dbReference>
<dbReference type="GO" id="GO:0004843">
    <property type="term" value="F:cysteine-type deubiquitinase activity"/>
    <property type="evidence" value="ECO:0007669"/>
    <property type="project" value="UniProtKB-UniRule"/>
</dbReference>
<dbReference type="PROSITE" id="PS52049">
    <property type="entry name" value="ULD"/>
    <property type="match status" value="1"/>
</dbReference>
<evidence type="ECO:0000313" key="16">
    <source>
        <dbReference type="Proteomes" id="UP000193467"/>
    </source>
</evidence>
<dbReference type="PANTHER" id="PTHR10589">
    <property type="entry name" value="UBIQUITIN CARBOXYL-TERMINAL HYDROLASE"/>
    <property type="match status" value="1"/>
</dbReference>
<feature type="active site" description="Proton donor" evidence="8 10">
    <location>
        <position position="163"/>
    </location>
</feature>
<organism evidence="15 16">
    <name type="scientific">Leucosporidium creatinivorum</name>
    <dbReference type="NCBI Taxonomy" id="106004"/>
    <lineage>
        <taxon>Eukaryota</taxon>
        <taxon>Fungi</taxon>
        <taxon>Dikarya</taxon>
        <taxon>Basidiomycota</taxon>
        <taxon>Pucciniomycotina</taxon>
        <taxon>Microbotryomycetes</taxon>
        <taxon>Leucosporidiales</taxon>
        <taxon>Leucosporidium</taxon>
    </lineage>
</organism>
<evidence type="ECO:0000256" key="9">
    <source>
        <dbReference type="PIRSR" id="PIRSR038120-2"/>
    </source>
</evidence>
<dbReference type="GO" id="GO:0006511">
    <property type="term" value="P:ubiquitin-dependent protein catabolic process"/>
    <property type="evidence" value="ECO:0007669"/>
    <property type="project" value="UniProtKB-UniRule"/>
</dbReference>
<keyword evidence="4 7" id="KW-0833">Ubl conjugation pathway</keyword>
<feature type="active site" description="Nucleophile" evidence="8 10">
    <location>
        <position position="86"/>
    </location>
</feature>
<evidence type="ECO:0000256" key="8">
    <source>
        <dbReference type="PIRSR" id="PIRSR038120-1"/>
    </source>
</evidence>
<feature type="site" description="Important for enzyme activity" evidence="9 10">
    <location>
        <position position="178"/>
    </location>
</feature>
<evidence type="ECO:0000256" key="5">
    <source>
        <dbReference type="ARBA" id="ARBA00022801"/>
    </source>
</evidence>
<evidence type="ECO:0000256" key="12">
    <source>
        <dbReference type="SAM" id="Coils"/>
    </source>
</evidence>
<name>A0A1Y2FXZ8_9BASI</name>
<dbReference type="OrthoDB" id="1924260at2759"/>
<dbReference type="FunCoup" id="A0A1Y2FXZ8">
    <property type="interactions" value="744"/>
</dbReference>
<accession>A0A1Y2FXZ8</accession>
<evidence type="ECO:0000256" key="10">
    <source>
        <dbReference type="PROSITE-ProRule" id="PRU01393"/>
    </source>
</evidence>
<dbReference type="Proteomes" id="UP000193467">
    <property type="component" value="Unassembled WGS sequence"/>
</dbReference>
<dbReference type="EMBL" id="MCGR01000007">
    <property type="protein sequence ID" value="ORY88947.1"/>
    <property type="molecule type" value="Genomic_DNA"/>
</dbReference>
<keyword evidence="6 7" id="KW-0788">Thiol protease</keyword>
<feature type="site" description="Transition state stabilizer" evidence="10">
    <location>
        <position position="80"/>
    </location>
</feature>
<keyword evidence="16" id="KW-1185">Reference proteome</keyword>
<keyword evidence="5 7" id="KW-0378">Hydrolase</keyword>
<dbReference type="CDD" id="cd09617">
    <property type="entry name" value="Peptidase_C12_UCH37_BAP1"/>
    <property type="match status" value="1"/>
</dbReference>
<comment type="catalytic activity">
    <reaction evidence="1 7 10 11">
        <text>Thiol-dependent hydrolysis of ester, thioester, amide, peptide and isopeptide bonds formed by the C-terminal Gly of ubiquitin (a 76-residue protein attached to proteins as an intracellular targeting signal).</text>
        <dbReference type="EC" id="3.4.19.12"/>
    </reaction>
</comment>
<evidence type="ECO:0000313" key="15">
    <source>
        <dbReference type="EMBL" id="ORY88947.1"/>
    </source>
</evidence>
<dbReference type="AlphaFoldDB" id="A0A1Y2FXZ8"/>
<dbReference type="Pfam" id="PF18031">
    <property type="entry name" value="UCH_C"/>
    <property type="match status" value="1"/>
</dbReference>
<dbReference type="InterPro" id="IPR036959">
    <property type="entry name" value="Peptidase_C12_UCH_sf"/>
</dbReference>
<evidence type="ECO:0000256" key="3">
    <source>
        <dbReference type="ARBA" id="ARBA00022670"/>
    </source>
</evidence>
<feature type="domain" description="UCH catalytic" evidence="14">
    <location>
        <begin position="4"/>
        <end position="225"/>
    </location>
</feature>
<dbReference type="InterPro" id="IPR038765">
    <property type="entry name" value="Papain-like_cys_pep_sf"/>
</dbReference>
<evidence type="ECO:0000256" key="1">
    <source>
        <dbReference type="ARBA" id="ARBA00000707"/>
    </source>
</evidence>
<dbReference type="EC" id="3.4.19.12" evidence="7 11"/>
<keyword evidence="12" id="KW-0175">Coiled coil</keyword>
<evidence type="ECO:0000256" key="6">
    <source>
        <dbReference type="ARBA" id="ARBA00022807"/>
    </source>
</evidence>
<evidence type="ECO:0000256" key="7">
    <source>
        <dbReference type="PIRNR" id="PIRNR038120"/>
    </source>
</evidence>
<evidence type="ECO:0000256" key="11">
    <source>
        <dbReference type="RuleBase" id="RU361215"/>
    </source>
</evidence>
<dbReference type="InterPro" id="IPR041507">
    <property type="entry name" value="UCH_C"/>
</dbReference>
<sequence>MSEGWSLTESDPGVFTGIMRELGVKGLEVEELYGLDPDLLAALHPVKALVFLFKWIGGDLASMDGKLVTPEDPSFFFAQQTITNACASMALLNAVLNVHDPDVELGEELNNLKAFSEGLDPESKGWTISNSEKIRAVHNSFARADPYHLEESRPPTADDDAYHFICYLPVGGKLYELDGLKPLPVSHGDIPDPENWTSLARDVLERRIATHPPGEVMFNLMAITSRSGYLTKQVATLSKAVEEGQARGESDEWVNAQLEEAKNKLARIEDQFKEWDIENSLRRHNYIGLIHTLLLELAKQGKLRPQIEAAKKEMERKVAAKKAKGQSAEDLMEE</sequence>
<keyword evidence="3 7" id="KW-0645">Protease</keyword>
<evidence type="ECO:0000259" key="14">
    <source>
        <dbReference type="PROSITE" id="PS52048"/>
    </source>
</evidence>
<dbReference type="InParanoid" id="A0A1Y2FXZ8"/>
<dbReference type="InterPro" id="IPR001578">
    <property type="entry name" value="Peptidase_C12_UCH"/>
</dbReference>
<comment type="similarity">
    <text evidence="2 7 10 11">Belongs to the peptidase C12 family.</text>
</comment>
<evidence type="ECO:0000256" key="4">
    <source>
        <dbReference type="ARBA" id="ARBA00022786"/>
    </source>
</evidence>
<reference evidence="15 16" key="1">
    <citation type="submission" date="2016-07" db="EMBL/GenBank/DDBJ databases">
        <title>Pervasive Adenine N6-methylation of Active Genes in Fungi.</title>
        <authorList>
            <consortium name="DOE Joint Genome Institute"/>
            <person name="Mondo S.J."/>
            <person name="Dannebaum R.O."/>
            <person name="Kuo R.C."/>
            <person name="Labutti K."/>
            <person name="Haridas S."/>
            <person name="Kuo A."/>
            <person name="Salamov A."/>
            <person name="Ahrendt S.R."/>
            <person name="Lipzen A."/>
            <person name="Sullivan W."/>
            <person name="Andreopoulos W.B."/>
            <person name="Clum A."/>
            <person name="Lindquist E."/>
            <person name="Daum C."/>
            <person name="Ramamoorthy G.K."/>
            <person name="Gryganskyi A."/>
            <person name="Culley D."/>
            <person name="Magnuson J.K."/>
            <person name="James T.Y."/>
            <person name="O'Malley M.A."/>
            <person name="Stajich J.E."/>
            <person name="Spatafora J.W."/>
            <person name="Visel A."/>
            <person name="Grigoriev I.V."/>
        </authorList>
    </citation>
    <scope>NUCLEOTIDE SEQUENCE [LARGE SCALE GENOMIC DNA]</scope>
    <source>
        <strain evidence="15 16">62-1032</strain>
    </source>
</reference>
<dbReference type="PIRSF" id="PIRSF038120">
    <property type="entry name" value="Ubiquitinyl_hydrolase_UCH37"/>
    <property type="match status" value="1"/>
</dbReference>
<evidence type="ECO:0000256" key="2">
    <source>
        <dbReference type="ARBA" id="ARBA00009326"/>
    </source>
</evidence>
<feature type="coiled-coil region" evidence="12">
    <location>
        <begin position="251"/>
        <end position="278"/>
    </location>
</feature>
<dbReference type="STRING" id="106004.A0A1Y2FXZ8"/>
<dbReference type="PANTHER" id="PTHR10589:SF16">
    <property type="entry name" value="UBIQUITIN CARBOXYL-TERMINAL HYDROLASE ISOZYME L5"/>
    <property type="match status" value="1"/>
</dbReference>
<proteinExistence type="inferred from homology"/>
<feature type="region of interest" description="Disordered" evidence="13">
    <location>
        <begin position="314"/>
        <end position="334"/>
    </location>
</feature>
<dbReference type="Gene3D" id="3.40.532.10">
    <property type="entry name" value="Peptidase C12, ubiquitin carboxyl-terminal hydrolase"/>
    <property type="match status" value="1"/>
</dbReference>
<evidence type="ECO:0000256" key="13">
    <source>
        <dbReference type="SAM" id="MobiDB-lite"/>
    </source>
</evidence>
<dbReference type="SUPFAM" id="SSF54001">
    <property type="entry name" value="Cysteine proteinases"/>
    <property type="match status" value="1"/>
</dbReference>
<comment type="caution">
    <text evidence="15">The sequence shown here is derived from an EMBL/GenBank/DDBJ whole genome shotgun (WGS) entry which is preliminary data.</text>
</comment>
<dbReference type="PRINTS" id="PR00707">
    <property type="entry name" value="UBCTHYDRLASE"/>
</dbReference>
<gene>
    <name evidence="15" type="ORF">BCR35DRAFT_288219</name>
</gene>
<dbReference type="PROSITE" id="PS52048">
    <property type="entry name" value="UCH_DOMAIN"/>
    <property type="match status" value="1"/>
</dbReference>
<dbReference type="GO" id="GO:0016579">
    <property type="term" value="P:protein deubiquitination"/>
    <property type="evidence" value="ECO:0007669"/>
    <property type="project" value="InterPro"/>
</dbReference>
<dbReference type="Pfam" id="PF01088">
    <property type="entry name" value="Peptidase_C12"/>
    <property type="match status" value="1"/>
</dbReference>